<accession>A0A5J6QJ21</accession>
<dbReference type="RefSeq" id="WP_151131103.1">
    <property type="nucleotide sequence ID" value="NZ_CP043311.1"/>
</dbReference>
<dbReference type="Proteomes" id="UP000327179">
    <property type="component" value="Chromosome"/>
</dbReference>
<evidence type="ECO:0000256" key="1">
    <source>
        <dbReference type="SAM" id="SignalP"/>
    </source>
</evidence>
<proteinExistence type="predicted"/>
<protein>
    <recommendedName>
        <fullName evidence="4">Lipoprotein</fullName>
    </recommendedName>
</protein>
<name>A0A5J6QJ21_9GAMM</name>
<evidence type="ECO:0000313" key="2">
    <source>
        <dbReference type="EMBL" id="QEY60549.1"/>
    </source>
</evidence>
<keyword evidence="3" id="KW-1185">Reference proteome</keyword>
<dbReference type="EMBL" id="CP043311">
    <property type="protein sequence ID" value="QEY60549.1"/>
    <property type="molecule type" value="Genomic_DNA"/>
</dbReference>
<sequence>MRPLLLFLPLLSLGGCALMLPSHDPNQAWISLHKQEGQDIQASRVDDQALSDPRYFQVTPGRHELEVRLEFDVGGHDIGQGSTNYRRTCLLKLAYADFAAGERYLLQAGGIGFRPWARLYDERNQEVAKARESRCGDV</sequence>
<gene>
    <name evidence="2" type="ORF">FXN65_00270</name>
</gene>
<organism evidence="2 3">
    <name type="scientific">Metapseudomonas lalkuanensis</name>
    <dbReference type="NCBI Taxonomy" id="2604832"/>
    <lineage>
        <taxon>Bacteria</taxon>
        <taxon>Pseudomonadati</taxon>
        <taxon>Pseudomonadota</taxon>
        <taxon>Gammaproteobacteria</taxon>
        <taxon>Pseudomonadales</taxon>
        <taxon>Pseudomonadaceae</taxon>
        <taxon>Metapseudomonas</taxon>
    </lineage>
</organism>
<dbReference type="KEGG" id="plal:FXN65_00270"/>
<reference evidence="2 3" key="1">
    <citation type="submission" date="2019-08" db="EMBL/GenBank/DDBJ databases">
        <title>Whole-genome Sequencing of e-waste polymer degrading bacterium Pseudomonas sp. strain PE08.</title>
        <authorList>
            <person name="Kirdat K."/>
            <person name="Debbarma P."/>
            <person name="Narawade N."/>
            <person name="Suyal D."/>
            <person name="Thorat V."/>
            <person name="Shouche Y."/>
            <person name="Goel R."/>
            <person name="Yadav A."/>
        </authorList>
    </citation>
    <scope>NUCLEOTIDE SEQUENCE [LARGE SCALE GENOMIC DNA]</scope>
    <source>
        <strain evidence="2 3">PE08</strain>
    </source>
</reference>
<dbReference type="AlphaFoldDB" id="A0A5J6QJ21"/>
<feature type="signal peptide" evidence="1">
    <location>
        <begin position="1"/>
        <end position="17"/>
    </location>
</feature>
<evidence type="ECO:0008006" key="4">
    <source>
        <dbReference type="Google" id="ProtNLM"/>
    </source>
</evidence>
<feature type="chain" id="PRO_5023818383" description="Lipoprotein" evidence="1">
    <location>
        <begin position="18"/>
        <end position="138"/>
    </location>
</feature>
<evidence type="ECO:0000313" key="3">
    <source>
        <dbReference type="Proteomes" id="UP000327179"/>
    </source>
</evidence>
<dbReference type="PROSITE" id="PS51257">
    <property type="entry name" value="PROKAR_LIPOPROTEIN"/>
    <property type="match status" value="1"/>
</dbReference>
<keyword evidence="1" id="KW-0732">Signal</keyword>